<dbReference type="GO" id="GO:0016780">
    <property type="term" value="F:phosphotransferase activity, for other substituted phosphate groups"/>
    <property type="evidence" value="ECO:0007669"/>
    <property type="project" value="TreeGrafter"/>
</dbReference>
<evidence type="ECO:0000256" key="6">
    <source>
        <dbReference type="ARBA" id="ARBA00022989"/>
    </source>
</evidence>
<evidence type="ECO:0000256" key="4">
    <source>
        <dbReference type="ARBA" id="ARBA00022679"/>
    </source>
</evidence>
<keyword evidence="8" id="KW-0270">Exopolysaccharide synthesis</keyword>
<comment type="subcellular location">
    <subcellularLocation>
        <location evidence="1">Cell membrane</location>
    </subcellularLocation>
</comment>
<proteinExistence type="inferred from homology"/>
<reference evidence="11 12" key="1">
    <citation type="submission" date="2017-11" db="EMBL/GenBank/DDBJ databases">
        <authorList>
            <person name="Han C.G."/>
        </authorList>
    </citation>
    <scope>NUCLEOTIDE SEQUENCE [LARGE SCALE GENOMIC DNA]</scope>
    <source>
        <strain evidence="11 12">HCNT1</strain>
    </source>
</reference>
<evidence type="ECO:0000259" key="10">
    <source>
        <dbReference type="Pfam" id="PF02397"/>
    </source>
</evidence>
<protein>
    <submittedName>
        <fullName evidence="11">Sugar transferase</fullName>
    </submittedName>
</protein>
<evidence type="ECO:0000256" key="7">
    <source>
        <dbReference type="ARBA" id="ARBA00023136"/>
    </source>
</evidence>
<feature type="domain" description="Bacterial sugar transferase" evidence="10">
    <location>
        <begin position="28"/>
        <end position="219"/>
    </location>
</feature>
<evidence type="ECO:0000256" key="9">
    <source>
        <dbReference type="SAM" id="Phobius"/>
    </source>
</evidence>
<dbReference type="GO" id="GO:0005886">
    <property type="term" value="C:plasma membrane"/>
    <property type="evidence" value="ECO:0007669"/>
    <property type="project" value="UniProtKB-SubCell"/>
</dbReference>
<dbReference type="PANTHER" id="PTHR30576:SF4">
    <property type="entry name" value="UNDECAPRENYL-PHOSPHATE GALACTOSE PHOSPHOTRANSFERASE"/>
    <property type="match status" value="1"/>
</dbReference>
<gene>
    <name evidence="11" type="ORF">CWR43_33300</name>
</gene>
<evidence type="ECO:0000313" key="11">
    <source>
        <dbReference type="EMBL" id="PKA39352.1"/>
    </source>
</evidence>
<evidence type="ECO:0000256" key="5">
    <source>
        <dbReference type="ARBA" id="ARBA00022692"/>
    </source>
</evidence>
<comment type="similarity">
    <text evidence="2">Belongs to the bacterial sugar transferase family.</text>
</comment>
<dbReference type="RefSeq" id="WP_100773120.1">
    <property type="nucleotide sequence ID" value="NZ_PIQN01000031.1"/>
</dbReference>
<dbReference type="AlphaFoldDB" id="A0A2N0CZY6"/>
<evidence type="ECO:0000256" key="8">
    <source>
        <dbReference type="ARBA" id="ARBA00023169"/>
    </source>
</evidence>
<comment type="caution">
    <text evidence="11">The sequence shown here is derived from an EMBL/GenBank/DDBJ whole genome shotgun (WGS) entry which is preliminary data.</text>
</comment>
<dbReference type="Pfam" id="PF02397">
    <property type="entry name" value="Bac_transf"/>
    <property type="match status" value="1"/>
</dbReference>
<keyword evidence="4 11" id="KW-0808">Transferase</keyword>
<dbReference type="EMBL" id="PIQN01000031">
    <property type="protein sequence ID" value="PKA39352.1"/>
    <property type="molecule type" value="Genomic_DNA"/>
</dbReference>
<reference evidence="11 12" key="2">
    <citation type="submission" date="2017-12" db="EMBL/GenBank/DDBJ databases">
        <title>Genome sequence of Rhizobium sullae HCNT1 isolated from Sulla coronaria nodules and featuring peculiar denitrification phenotypes.</title>
        <authorList>
            <person name="De Diego-Diaz B."/>
            <person name="Treu L."/>
            <person name="Campanaro S."/>
            <person name="Da Silva Duarte V."/>
            <person name="Basaglia M."/>
            <person name="Favaro L."/>
            <person name="Casella S."/>
            <person name="Squartini A."/>
        </authorList>
    </citation>
    <scope>NUCLEOTIDE SEQUENCE [LARGE SCALE GENOMIC DNA]</scope>
    <source>
        <strain evidence="11 12">HCNT1</strain>
    </source>
</reference>
<keyword evidence="7 9" id="KW-0472">Membrane</keyword>
<evidence type="ECO:0000313" key="12">
    <source>
        <dbReference type="Proteomes" id="UP000232164"/>
    </source>
</evidence>
<dbReference type="InterPro" id="IPR003362">
    <property type="entry name" value="Bact_transf"/>
</dbReference>
<sequence length="230" mass="26636">MLSFFDGVAQNGQSARLRRPTSRDYRLKRAGDILISGSALVFFLPFFALIAVALLLVDGRPLIFRHERIGRHGRSFPCLKFRSMRKDADARLASILANDPERRAEWNQTQKLVNDPRVHWLGKYLRMTSLDELPQLLNVFRGDMSLVGPRPIVADEMERYGRQIHYYLAMTPGITGLWQVHRRSDTTYDERVQFDVDYYNTCSLTTDLAILWTTVAVVFLAQNERERLTK</sequence>
<feature type="transmembrane region" description="Helical" evidence="9">
    <location>
        <begin position="33"/>
        <end position="57"/>
    </location>
</feature>
<evidence type="ECO:0000256" key="2">
    <source>
        <dbReference type="ARBA" id="ARBA00006464"/>
    </source>
</evidence>
<keyword evidence="5 9" id="KW-0812">Transmembrane</keyword>
<accession>A0A2N0CZY6</accession>
<name>A0A2N0CZY6_RHISU</name>
<organism evidence="11 12">
    <name type="scientific">Rhizobium sullae</name>
    <name type="common">Rhizobium hedysari</name>
    <dbReference type="NCBI Taxonomy" id="50338"/>
    <lineage>
        <taxon>Bacteria</taxon>
        <taxon>Pseudomonadati</taxon>
        <taxon>Pseudomonadota</taxon>
        <taxon>Alphaproteobacteria</taxon>
        <taxon>Hyphomicrobiales</taxon>
        <taxon>Rhizobiaceae</taxon>
        <taxon>Rhizobium/Agrobacterium group</taxon>
        <taxon>Rhizobium</taxon>
    </lineage>
</organism>
<evidence type="ECO:0000256" key="3">
    <source>
        <dbReference type="ARBA" id="ARBA00022475"/>
    </source>
</evidence>
<dbReference type="GO" id="GO:0000271">
    <property type="term" value="P:polysaccharide biosynthetic process"/>
    <property type="evidence" value="ECO:0007669"/>
    <property type="project" value="UniProtKB-KW"/>
</dbReference>
<evidence type="ECO:0000256" key="1">
    <source>
        <dbReference type="ARBA" id="ARBA00004236"/>
    </source>
</evidence>
<keyword evidence="3" id="KW-1003">Cell membrane</keyword>
<keyword evidence="6 9" id="KW-1133">Transmembrane helix</keyword>
<dbReference type="PANTHER" id="PTHR30576">
    <property type="entry name" value="COLANIC BIOSYNTHESIS UDP-GLUCOSE LIPID CARRIER TRANSFERASE"/>
    <property type="match status" value="1"/>
</dbReference>
<dbReference type="Proteomes" id="UP000232164">
    <property type="component" value="Unassembled WGS sequence"/>
</dbReference>
<dbReference type="STRING" id="1041146.GCA_000427985_07076"/>